<name>A0A5S4V302_9MICO</name>
<reference evidence="2 3" key="1">
    <citation type="submission" date="2019-08" db="EMBL/GenBank/DDBJ databases">
        <authorList>
            <person name="Hu J."/>
        </authorList>
    </citation>
    <scope>NUCLEOTIDE SEQUENCE [LARGE SCALE GENOMIC DNA]</scope>
    <source>
        <strain evidence="2 3">NEAU-184</strain>
    </source>
</reference>
<comment type="caution">
    <text evidence="2">The sequence shown here is derived from an EMBL/GenBank/DDBJ whole genome shotgun (WGS) entry which is preliminary data.</text>
</comment>
<sequence length="351" mass="36799">MSQRTAAGRRVVTTRKSTATAYCGGDPGPPGAESGAPLVDQRAGFEGGRLLVVAFEGWNDAGEAATGAAKLLAERLGLVEIAAVDPELYFDYQFTRPTVAVGDDGTRRLEWPGAAILGPGGRPAPADEDRVTGPGAAALHVLLGAEPARSWKGFAAELVDAALAADIEGIVLLGAMLADAPHTRPLAVFASSENREVRDELGVDRSSYEGPVGILSVIADQAERVGIPTVSLWASVPHYVHNAPSPKAVLALLAKLEELTGLSIPRGSLETEAKAWEAGVDALAADDEDMAGYIAQLEQARDAVDAPEASGEAIAREFERYLRRRGDGPEGGRADGREGPRDEPWRPRDGS</sequence>
<dbReference type="EMBL" id="VSSB01000002">
    <property type="protein sequence ID" value="TYL50900.1"/>
    <property type="molecule type" value="Genomic_DNA"/>
</dbReference>
<evidence type="ECO:0000313" key="3">
    <source>
        <dbReference type="Proteomes" id="UP000325243"/>
    </source>
</evidence>
<dbReference type="AlphaFoldDB" id="A0A5S4V302"/>
<dbReference type="InterPro" id="IPR038389">
    <property type="entry name" value="PSMG2_sf"/>
</dbReference>
<evidence type="ECO:0000313" key="2">
    <source>
        <dbReference type="EMBL" id="TYL50900.1"/>
    </source>
</evidence>
<evidence type="ECO:0000256" key="1">
    <source>
        <dbReference type="SAM" id="MobiDB-lite"/>
    </source>
</evidence>
<organism evidence="2 3">
    <name type="scientific">Agromyces mariniharenae</name>
    <dbReference type="NCBI Taxonomy" id="2604423"/>
    <lineage>
        <taxon>Bacteria</taxon>
        <taxon>Bacillati</taxon>
        <taxon>Actinomycetota</taxon>
        <taxon>Actinomycetes</taxon>
        <taxon>Micrococcales</taxon>
        <taxon>Microbacteriaceae</taxon>
        <taxon>Agromyces</taxon>
    </lineage>
</organism>
<gene>
    <name evidence="2" type="ORF">FYC51_17310</name>
</gene>
<protein>
    <submittedName>
        <fullName evidence="2">PAC2 family protein</fullName>
    </submittedName>
</protein>
<dbReference type="InterPro" id="IPR008492">
    <property type="entry name" value="Rv2714-like"/>
</dbReference>
<accession>A0A5S4V302</accession>
<feature type="region of interest" description="Disordered" evidence="1">
    <location>
        <begin position="320"/>
        <end position="351"/>
    </location>
</feature>
<dbReference type="Proteomes" id="UP000325243">
    <property type="component" value="Unassembled WGS sequence"/>
</dbReference>
<dbReference type="Gene3D" id="3.40.50.10900">
    <property type="entry name" value="PAC-like subunit"/>
    <property type="match status" value="1"/>
</dbReference>
<dbReference type="Pfam" id="PF09754">
    <property type="entry name" value="PAC2"/>
    <property type="match status" value="1"/>
</dbReference>
<dbReference type="PIRSF" id="PIRSF028754">
    <property type="entry name" value="UCP028754"/>
    <property type="match status" value="1"/>
</dbReference>
<keyword evidence="3" id="KW-1185">Reference proteome</keyword>
<dbReference type="InterPro" id="IPR019151">
    <property type="entry name" value="Proteasome_assmbl_chaperone_2"/>
</dbReference>
<dbReference type="SUPFAM" id="SSF159659">
    <property type="entry name" value="Cgl1923-like"/>
    <property type="match status" value="1"/>
</dbReference>
<proteinExistence type="predicted"/>